<proteinExistence type="predicted"/>
<dbReference type="Proteomes" id="UP001652740">
    <property type="component" value="Unplaced"/>
</dbReference>
<dbReference type="Pfam" id="PF00096">
    <property type="entry name" value="zf-C2H2"/>
    <property type="match status" value="3"/>
</dbReference>
<evidence type="ECO:0000256" key="2">
    <source>
        <dbReference type="ARBA" id="ARBA00022737"/>
    </source>
</evidence>
<name>A0ABM3MW06_GALME</name>
<evidence type="ECO:0000256" key="5">
    <source>
        <dbReference type="PROSITE-ProRule" id="PRU00042"/>
    </source>
</evidence>
<dbReference type="Gene3D" id="3.30.160.60">
    <property type="entry name" value="Classic Zinc Finger"/>
    <property type="match status" value="3"/>
</dbReference>
<feature type="domain" description="C2H2-type" evidence="6">
    <location>
        <begin position="273"/>
        <end position="295"/>
    </location>
</feature>
<gene>
    <name evidence="8 9" type="primary">LOC128201741</name>
</gene>
<dbReference type="PROSITE" id="PS00028">
    <property type="entry name" value="ZINC_FINGER_C2H2_1"/>
    <property type="match status" value="4"/>
</dbReference>
<keyword evidence="2" id="KW-0677">Repeat</keyword>
<protein>
    <submittedName>
        <fullName evidence="8 9">Zinc finger protein 699-like</fullName>
    </submittedName>
</protein>
<dbReference type="GeneID" id="128201741"/>
<keyword evidence="3 5" id="KW-0863">Zinc-finger</keyword>
<feature type="domain" description="C2H2-type" evidence="6">
    <location>
        <begin position="244"/>
        <end position="267"/>
    </location>
</feature>
<dbReference type="PANTHER" id="PTHR24379">
    <property type="entry name" value="KRAB AND ZINC FINGER DOMAIN-CONTAINING"/>
    <property type="match status" value="1"/>
</dbReference>
<evidence type="ECO:0000313" key="7">
    <source>
        <dbReference type="Proteomes" id="UP001652740"/>
    </source>
</evidence>
<feature type="domain" description="C2H2-type" evidence="6">
    <location>
        <begin position="302"/>
        <end position="329"/>
    </location>
</feature>
<dbReference type="SMART" id="SM00355">
    <property type="entry name" value="ZnF_C2H2"/>
    <property type="match status" value="9"/>
</dbReference>
<dbReference type="PANTHER" id="PTHR24379:SF127">
    <property type="entry name" value="BLOODY FINGERS-RELATED"/>
    <property type="match status" value="1"/>
</dbReference>
<keyword evidence="1" id="KW-0479">Metal-binding</keyword>
<dbReference type="RefSeq" id="XP_052755540.1">
    <property type="nucleotide sequence ID" value="XM_052899580.1"/>
</dbReference>
<organism evidence="7 8">
    <name type="scientific">Galleria mellonella</name>
    <name type="common">Greater wax moth</name>
    <dbReference type="NCBI Taxonomy" id="7137"/>
    <lineage>
        <taxon>Eukaryota</taxon>
        <taxon>Metazoa</taxon>
        <taxon>Ecdysozoa</taxon>
        <taxon>Arthropoda</taxon>
        <taxon>Hexapoda</taxon>
        <taxon>Insecta</taxon>
        <taxon>Pterygota</taxon>
        <taxon>Neoptera</taxon>
        <taxon>Endopterygota</taxon>
        <taxon>Lepidoptera</taxon>
        <taxon>Glossata</taxon>
        <taxon>Ditrysia</taxon>
        <taxon>Pyraloidea</taxon>
        <taxon>Pyralidae</taxon>
        <taxon>Galleriinae</taxon>
        <taxon>Galleria</taxon>
    </lineage>
</organism>
<evidence type="ECO:0000256" key="1">
    <source>
        <dbReference type="ARBA" id="ARBA00022723"/>
    </source>
</evidence>
<dbReference type="SUPFAM" id="SSF57667">
    <property type="entry name" value="beta-beta-alpha zinc fingers"/>
    <property type="match status" value="1"/>
</dbReference>
<evidence type="ECO:0000259" key="6">
    <source>
        <dbReference type="PROSITE" id="PS50157"/>
    </source>
</evidence>
<evidence type="ECO:0000313" key="8">
    <source>
        <dbReference type="RefSeq" id="XP_052755540.1"/>
    </source>
</evidence>
<dbReference type="RefSeq" id="XP_052755543.1">
    <property type="nucleotide sequence ID" value="XM_052899583.1"/>
</dbReference>
<reference evidence="8 9" key="1">
    <citation type="submission" date="2025-05" db="UniProtKB">
        <authorList>
            <consortium name="RefSeq"/>
        </authorList>
    </citation>
    <scope>IDENTIFICATION</scope>
    <source>
        <tissue evidence="8 9">Whole larvae</tissue>
    </source>
</reference>
<dbReference type="InterPro" id="IPR013087">
    <property type="entry name" value="Znf_C2H2_type"/>
</dbReference>
<evidence type="ECO:0000313" key="9">
    <source>
        <dbReference type="RefSeq" id="XP_052755543.1"/>
    </source>
</evidence>
<sequence>MERSALMPLQICIQCYNSAIRALPFIKLYRDSTKKIASILNSLKTIQIPNRQKSVYILIDNGKIDRFVDTRAKTDARNEERLNNFKERLNRRCREKNVNTKQVNTKFTCPECEKPYKNLYKLNAHMKTIKKKMCHVCKQILSTELFLKHLKGHSVKIYKCKFCMDTFEGPIRFSKHRKKCHKVLSHFCVECKQGFESATNLICHMPVHKPKVCSGCSKKFVSRSCFRNHSERCNPKTNFASQKYVCDYCSKEYGFKNALKVHIMHNHLYGFQFQCEECGKTFSNRSVLSEHGNTHNKVLDRYICNVCGAKYSTRRGYERHSKKHTKPNATIILNDGKGKILQETSVNSNIKYECGMCKMKFCYHKSFKTHLKVKHQVIYNS</sequence>
<dbReference type="InterPro" id="IPR036236">
    <property type="entry name" value="Znf_C2H2_sf"/>
</dbReference>
<evidence type="ECO:0000256" key="3">
    <source>
        <dbReference type="ARBA" id="ARBA00022771"/>
    </source>
</evidence>
<evidence type="ECO:0000256" key="4">
    <source>
        <dbReference type="ARBA" id="ARBA00022833"/>
    </source>
</evidence>
<keyword evidence="7" id="KW-1185">Reference proteome</keyword>
<keyword evidence="4" id="KW-0862">Zinc</keyword>
<accession>A0ABM3MW06</accession>
<dbReference type="PROSITE" id="PS50157">
    <property type="entry name" value="ZINC_FINGER_C2H2_2"/>
    <property type="match status" value="4"/>
</dbReference>
<feature type="domain" description="C2H2-type" evidence="6">
    <location>
        <begin position="186"/>
        <end position="208"/>
    </location>
</feature>